<keyword evidence="1" id="KW-0472">Membrane</keyword>
<accession>A0ABV9JCN2</accession>
<protein>
    <submittedName>
        <fullName evidence="2">ABC transporter permease</fullName>
    </submittedName>
</protein>
<evidence type="ECO:0000313" key="2">
    <source>
        <dbReference type="EMBL" id="MFC4651834.1"/>
    </source>
</evidence>
<feature type="transmembrane region" description="Helical" evidence="1">
    <location>
        <begin position="116"/>
        <end position="137"/>
    </location>
</feature>
<gene>
    <name evidence="2" type="ORF">ACFO26_02850</name>
</gene>
<proteinExistence type="predicted"/>
<evidence type="ECO:0000256" key="1">
    <source>
        <dbReference type="SAM" id="Phobius"/>
    </source>
</evidence>
<organism evidence="2 3">
    <name type="scientific">Lactococcus nasutitermitis</name>
    <dbReference type="NCBI Taxonomy" id="1652957"/>
    <lineage>
        <taxon>Bacteria</taxon>
        <taxon>Bacillati</taxon>
        <taxon>Bacillota</taxon>
        <taxon>Bacilli</taxon>
        <taxon>Lactobacillales</taxon>
        <taxon>Streptococcaceae</taxon>
        <taxon>Lactococcus</taxon>
    </lineage>
</organism>
<feature type="transmembrane region" description="Helical" evidence="1">
    <location>
        <begin position="54"/>
        <end position="79"/>
    </location>
</feature>
<keyword evidence="1" id="KW-1133">Transmembrane helix</keyword>
<keyword evidence="3" id="KW-1185">Reference proteome</keyword>
<feature type="transmembrane region" description="Helical" evidence="1">
    <location>
        <begin position="157"/>
        <end position="182"/>
    </location>
</feature>
<feature type="transmembrane region" description="Helical" evidence="1">
    <location>
        <begin position="189"/>
        <end position="212"/>
    </location>
</feature>
<feature type="transmembrane region" description="Helical" evidence="1">
    <location>
        <begin position="20"/>
        <end position="42"/>
    </location>
</feature>
<evidence type="ECO:0000313" key="3">
    <source>
        <dbReference type="Proteomes" id="UP001595987"/>
    </source>
</evidence>
<sequence length="253" mass="28248">MNAKNIFRMEFYRNFRDKAWLIVTACLFGTTLLTAILGLIAIRQFKYEQFTTGVTLLDVITLTLLFFVLVGMWAFSIIYPFHLLSVDYSNKALGLMVASGVNRVTYYFIKIITTILSTLLAWVVILFIPVVLYLGIYSKQFTEFATGFSHAFTLTTAWGALLNGLFGVFASIAILFFTVILTRGKFWGIFVYFGFTLVLGIVANSFSASMALASGSSSNDVQGIVNYIGLAFSIFKLVLFGLLGIFMIRNQDL</sequence>
<feature type="transmembrane region" description="Helical" evidence="1">
    <location>
        <begin position="224"/>
        <end position="248"/>
    </location>
</feature>
<keyword evidence="1" id="KW-0812">Transmembrane</keyword>
<dbReference type="RefSeq" id="WP_213533907.1">
    <property type="nucleotide sequence ID" value="NZ_BOVQ01000002.1"/>
</dbReference>
<dbReference type="EMBL" id="JBHSGD010000004">
    <property type="protein sequence ID" value="MFC4651834.1"/>
    <property type="molecule type" value="Genomic_DNA"/>
</dbReference>
<comment type="caution">
    <text evidence="2">The sequence shown here is derived from an EMBL/GenBank/DDBJ whole genome shotgun (WGS) entry which is preliminary data.</text>
</comment>
<name>A0ABV9JCN2_9LACT</name>
<reference evidence="3" key="1">
    <citation type="journal article" date="2019" name="Int. J. Syst. Evol. Microbiol.">
        <title>The Global Catalogue of Microorganisms (GCM) 10K type strain sequencing project: providing services to taxonomists for standard genome sequencing and annotation.</title>
        <authorList>
            <consortium name="The Broad Institute Genomics Platform"/>
            <consortium name="The Broad Institute Genome Sequencing Center for Infectious Disease"/>
            <person name="Wu L."/>
            <person name="Ma J."/>
        </authorList>
    </citation>
    <scope>NUCLEOTIDE SEQUENCE [LARGE SCALE GENOMIC DNA]</scope>
    <source>
        <strain evidence="3">CCUG 63287</strain>
    </source>
</reference>
<dbReference type="Proteomes" id="UP001595987">
    <property type="component" value="Unassembled WGS sequence"/>
</dbReference>